<evidence type="ECO:0000256" key="1">
    <source>
        <dbReference type="ARBA" id="ARBA00004496"/>
    </source>
</evidence>
<keyword evidence="6 13" id="KW-0489">Methyltransferase</keyword>
<evidence type="ECO:0000256" key="8">
    <source>
        <dbReference type="ARBA" id="ARBA00022691"/>
    </source>
</evidence>
<dbReference type="CDD" id="cd02440">
    <property type="entry name" value="AdoMet_MTases"/>
    <property type="match status" value="1"/>
</dbReference>
<evidence type="ECO:0000259" key="12">
    <source>
        <dbReference type="Pfam" id="PF14028"/>
    </source>
</evidence>
<comment type="caution">
    <text evidence="13">The sequence shown here is derived from an EMBL/GenBank/DDBJ whole genome shotgun (WGS) entry which is preliminary data.</text>
</comment>
<dbReference type="RefSeq" id="WP_344518485.1">
    <property type="nucleotide sequence ID" value="NZ_BAAAUG010000010.1"/>
</dbReference>
<dbReference type="Proteomes" id="UP001501637">
    <property type="component" value="Unassembled WGS sequence"/>
</dbReference>
<dbReference type="EMBL" id="BAAAUG010000010">
    <property type="protein sequence ID" value="GAA3082935.1"/>
    <property type="molecule type" value="Genomic_DNA"/>
</dbReference>
<keyword evidence="8" id="KW-0949">S-adenosyl-L-methionine</keyword>
<reference evidence="14" key="1">
    <citation type="journal article" date="2019" name="Int. J. Syst. Evol. Microbiol.">
        <title>The Global Catalogue of Microorganisms (GCM) 10K type strain sequencing project: providing services to taxonomists for standard genome sequencing and annotation.</title>
        <authorList>
            <consortium name="The Broad Institute Genomics Platform"/>
            <consortium name="The Broad Institute Genome Sequencing Center for Infectious Disease"/>
            <person name="Wu L."/>
            <person name="Ma J."/>
        </authorList>
    </citation>
    <scope>NUCLEOTIDE SEQUENCE [LARGE SCALE GENOMIC DNA]</scope>
    <source>
        <strain evidence="14">JCM 9092</strain>
    </source>
</reference>
<dbReference type="SUPFAM" id="SSF53335">
    <property type="entry name" value="S-adenosyl-L-methionine-dependent methyltransferases"/>
    <property type="match status" value="1"/>
</dbReference>
<evidence type="ECO:0000256" key="6">
    <source>
        <dbReference type="ARBA" id="ARBA00022603"/>
    </source>
</evidence>
<organism evidence="13 14">
    <name type="scientific">Streptomyces rectiviolaceus</name>
    <dbReference type="NCBI Taxonomy" id="332591"/>
    <lineage>
        <taxon>Bacteria</taxon>
        <taxon>Bacillati</taxon>
        <taxon>Actinomycetota</taxon>
        <taxon>Actinomycetes</taxon>
        <taxon>Kitasatosporales</taxon>
        <taxon>Streptomycetaceae</taxon>
        <taxon>Streptomyces</taxon>
    </lineage>
</organism>
<evidence type="ECO:0000256" key="9">
    <source>
        <dbReference type="ARBA" id="ARBA00030757"/>
    </source>
</evidence>
<dbReference type="GO" id="GO:0008168">
    <property type="term" value="F:methyltransferase activity"/>
    <property type="evidence" value="ECO:0007669"/>
    <property type="project" value="UniProtKB-KW"/>
</dbReference>
<dbReference type="NCBIfam" id="TIGR03891">
    <property type="entry name" value="thiopep_ocin"/>
    <property type="match status" value="1"/>
</dbReference>
<dbReference type="EC" id="2.1.1.77" evidence="3"/>
<dbReference type="GO" id="GO:0032259">
    <property type="term" value="P:methylation"/>
    <property type="evidence" value="ECO:0007669"/>
    <property type="project" value="UniProtKB-KW"/>
</dbReference>
<evidence type="ECO:0000256" key="11">
    <source>
        <dbReference type="ARBA" id="ARBA00031350"/>
    </source>
</evidence>
<comment type="similarity">
    <text evidence="2">Belongs to the methyltransferase superfamily. L-isoaspartyl/D-aspartyl protein methyltransferase family.</text>
</comment>
<evidence type="ECO:0000256" key="5">
    <source>
        <dbReference type="ARBA" id="ARBA00022490"/>
    </source>
</evidence>
<evidence type="ECO:0000256" key="7">
    <source>
        <dbReference type="ARBA" id="ARBA00022679"/>
    </source>
</evidence>
<proteinExistence type="inferred from homology"/>
<name>A0ABP6MAH8_9ACTN</name>
<evidence type="ECO:0000313" key="14">
    <source>
        <dbReference type="Proteomes" id="UP001501637"/>
    </source>
</evidence>
<accession>A0ABP6MAH8</accession>
<evidence type="ECO:0000256" key="10">
    <source>
        <dbReference type="ARBA" id="ARBA00031323"/>
    </source>
</evidence>
<dbReference type="Pfam" id="PF14028">
    <property type="entry name" value="Lant_dehydr_C"/>
    <property type="match status" value="1"/>
</dbReference>
<dbReference type="NCBIfam" id="TIGR04364">
    <property type="entry name" value="methyltran_FxLD"/>
    <property type="match status" value="1"/>
</dbReference>
<evidence type="ECO:0000256" key="2">
    <source>
        <dbReference type="ARBA" id="ARBA00005369"/>
    </source>
</evidence>
<evidence type="ECO:0000256" key="3">
    <source>
        <dbReference type="ARBA" id="ARBA00011890"/>
    </source>
</evidence>
<comment type="subcellular location">
    <subcellularLocation>
        <location evidence="1">Cytoplasm</location>
    </subcellularLocation>
</comment>
<feature type="domain" description="Thiopeptide-type bacteriocin biosynthesis" evidence="12">
    <location>
        <begin position="40"/>
        <end position="242"/>
    </location>
</feature>
<keyword evidence="5" id="KW-0963">Cytoplasm</keyword>
<dbReference type="InterPro" id="IPR029063">
    <property type="entry name" value="SAM-dependent_MTases_sf"/>
</dbReference>
<dbReference type="InterPro" id="IPR023809">
    <property type="entry name" value="Thiopep_bacteriocin_synth_dom"/>
</dbReference>
<sequence length="684" mass="74463">MTFDDDESLPITRDTTWWHASVAFPGGSLSPKTAQVLSAALHDQRFHFLRKDSGLRLRTERPSAALLDYLVTEQQATGWVGGIYEPETEAFGGPEGMDVAHDVFCADSRSALPETGRNGTRERCVMLLSAMIRESGLDPFEAGDVWSQFAALRPSVTPPTGGALDRSVSAMRRLMNADAARWPHPDPGWVERVAAFEDGGRRLRRLAADGRLIRGLRAVLAHHAIFAFNRAGVPATEQAATAWVGRQVAFSVGNDADVSTRRSKTTDPNLPRMETTVTPVTDPAEQRESLANRLVESEHLRTPAVIDAFRTTDRHDFLPGVDLEAAYRDDAVPIKHDEHGEMISCISAPSIVATQLEQLGAQLGHKVLEAGAATGYNAALLGKLVGPDGQVWTLDVDQDLVDGASKNLAQAGATNVTAVLADGAAGLPEHAPYDGIQFTVGAGDIPVKLLGQLAPGGRLVLPMRIRGSISRSFAFERDGDTWKTVSCEMCTFIPLRKGVCDDLYTVVPMAGEGNVRLETFSEQEVDREAIRTVLDQPQTKVYTGVKLRQGDPWQWAYLYLACILPNGLSRMPGSRPGFTPHFGWGSMAALDGDSLAYLTIREGEDNMGRFWEIGVIGHGSRGASLADQVVNEIRNWDEGWGNTAPEPTFRMAVGDARDTLTTADPRFVIDKTYSRLVVDWPRKG</sequence>
<keyword evidence="7" id="KW-0808">Transferase</keyword>
<gene>
    <name evidence="13" type="primary">fxlM</name>
    <name evidence="13" type="ORF">GCM10010449_03570</name>
</gene>
<evidence type="ECO:0000313" key="13">
    <source>
        <dbReference type="EMBL" id="GAA3082935.1"/>
    </source>
</evidence>
<dbReference type="PANTHER" id="PTHR11579">
    <property type="entry name" value="PROTEIN-L-ISOASPARTATE O-METHYLTRANSFERASE"/>
    <property type="match status" value="1"/>
</dbReference>
<dbReference type="PANTHER" id="PTHR11579:SF0">
    <property type="entry name" value="PROTEIN-L-ISOASPARTATE(D-ASPARTATE) O-METHYLTRANSFERASE"/>
    <property type="match status" value="1"/>
</dbReference>
<dbReference type="Pfam" id="PF01135">
    <property type="entry name" value="PCMT"/>
    <property type="match status" value="1"/>
</dbReference>
<dbReference type="Gene3D" id="3.40.50.150">
    <property type="entry name" value="Vaccinia Virus protein VP39"/>
    <property type="match status" value="1"/>
</dbReference>
<dbReference type="InterPro" id="IPR000682">
    <property type="entry name" value="PCMT"/>
</dbReference>
<dbReference type="InterPro" id="IPR027573">
    <property type="entry name" value="Methyltran_FxLD"/>
</dbReference>
<dbReference type="PROSITE" id="PS01279">
    <property type="entry name" value="PCMT"/>
    <property type="match status" value="1"/>
</dbReference>
<evidence type="ECO:0000256" key="4">
    <source>
        <dbReference type="ARBA" id="ARBA00013346"/>
    </source>
</evidence>
<protein>
    <recommendedName>
        <fullName evidence="4">Protein-L-isoaspartate O-methyltransferase</fullName>
        <ecNumber evidence="3">2.1.1.77</ecNumber>
    </recommendedName>
    <alternativeName>
        <fullName evidence="11">L-isoaspartyl protein carboxyl methyltransferase</fullName>
    </alternativeName>
    <alternativeName>
        <fullName evidence="9">Protein L-isoaspartyl methyltransferase</fullName>
    </alternativeName>
    <alternativeName>
        <fullName evidence="10">Protein-beta-aspartate methyltransferase</fullName>
    </alternativeName>
</protein>
<keyword evidence="14" id="KW-1185">Reference proteome</keyword>